<feature type="signal peptide" evidence="3">
    <location>
        <begin position="1"/>
        <end position="23"/>
    </location>
</feature>
<feature type="domain" description="Photosynthesis system II assembly factor Ycf48/Hcf136-like" evidence="4">
    <location>
        <begin position="32"/>
        <end position="121"/>
    </location>
</feature>
<dbReference type="GO" id="GO:0015979">
    <property type="term" value="P:photosynthesis"/>
    <property type="evidence" value="ECO:0007669"/>
    <property type="project" value="UniProtKB-KW"/>
</dbReference>
<evidence type="ECO:0000256" key="1">
    <source>
        <dbReference type="ARBA" id="ARBA00022531"/>
    </source>
</evidence>
<dbReference type="AlphaFoldDB" id="A0A1N7PB71"/>
<dbReference type="OrthoDB" id="9813892at2"/>
<name>A0A1N7PB71_9BACT</name>
<keyword evidence="3" id="KW-0732">Signal</keyword>
<organism evidence="5 6">
    <name type="scientific">Belliella pelovolcani</name>
    <dbReference type="NCBI Taxonomy" id="529505"/>
    <lineage>
        <taxon>Bacteria</taxon>
        <taxon>Pseudomonadati</taxon>
        <taxon>Bacteroidota</taxon>
        <taxon>Cytophagia</taxon>
        <taxon>Cytophagales</taxon>
        <taxon>Cyclobacteriaceae</taxon>
        <taxon>Belliella</taxon>
    </lineage>
</organism>
<protein>
    <recommendedName>
        <fullName evidence="4">Photosynthesis system II assembly factor Ycf48/Hcf136-like domain-containing protein</fullName>
    </recommendedName>
</protein>
<dbReference type="PANTHER" id="PTHR47199:SF2">
    <property type="entry name" value="PHOTOSYSTEM II STABILITY_ASSEMBLY FACTOR HCF136, CHLOROPLASTIC"/>
    <property type="match status" value="1"/>
</dbReference>
<reference evidence="6" key="1">
    <citation type="submission" date="2017-01" db="EMBL/GenBank/DDBJ databases">
        <authorList>
            <person name="Varghese N."/>
            <person name="Submissions S."/>
        </authorList>
    </citation>
    <scope>NUCLEOTIDE SEQUENCE [LARGE SCALE GENOMIC DNA]</scope>
    <source>
        <strain evidence="6">DSM 46698</strain>
    </source>
</reference>
<dbReference type="Proteomes" id="UP000186026">
    <property type="component" value="Unassembled WGS sequence"/>
</dbReference>
<keyword evidence="6" id="KW-1185">Reference proteome</keyword>
<dbReference type="InterPro" id="IPR015943">
    <property type="entry name" value="WD40/YVTN_repeat-like_dom_sf"/>
</dbReference>
<evidence type="ECO:0000259" key="4">
    <source>
        <dbReference type="Pfam" id="PF14870"/>
    </source>
</evidence>
<dbReference type="InterPro" id="IPR028203">
    <property type="entry name" value="PSII_CF48-like_dom"/>
</dbReference>
<sequence>MNAEKLIYLLTFLALMCACQSNKASSAIEKPAGWELLDVPSNASLRGLSPLTSEIIWASGSKGTWLLTTDGGNTWISGVIDGLDSVDFRDIEGLSASTAIAISAGQPAVIYKTTNAGKTWVKKYEGPADAFLDGIAFFKDQKGYVIGDPVGGKWMVLETLDQGETWKWLDSSPKAEQGEGSFAASGSTILVDRDYVLFSSGGLKSRIFYSADGGHQWEIYDTPILQGEPSQGIFSLSKLDNQNLIAVGGDYLKPDLADRNAILSDQANGTWRMKSESLPTGYRSGVAYFPRYHWAIAVGPNGSDYSKDGGLTWERFSDEGFHAVFMDKAQGSVWASGIDGKIARLVY</sequence>
<keyword evidence="1" id="KW-0602">Photosynthesis</keyword>
<proteinExistence type="predicted"/>
<dbReference type="STRING" id="529505.SAMN05421761_11526"/>
<evidence type="ECO:0000256" key="3">
    <source>
        <dbReference type="SAM" id="SignalP"/>
    </source>
</evidence>
<feature type="chain" id="PRO_5013315147" description="Photosynthesis system II assembly factor Ycf48/Hcf136-like domain-containing protein" evidence="3">
    <location>
        <begin position="24"/>
        <end position="347"/>
    </location>
</feature>
<dbReference type="PROSITE" id="PS51257">
    <property type="entry name" value="PROKAR_LIPOPROTEIN"/>
    <property type="match status" value="1"/>
</dbReference>
<dbReference type="PANTHER" id="PTHR47199">
    <property type="entry name" value="PHOTOSYSTEM II STABILITY/ASSEMBLY FACTOR HCF136, CHLOROPLASTIC"/>
    <property type="match status" value="1"/>
</dbReference>
<dbReference type="GO" id="GO:0009523">
    <property type="term" value="C:photosystem II"/>
    <property type="evidence" value="ECO:0007669"/>
    <property type="project" value="UniProtKB-KW"/>
</dbReference>
<evidence type="ECO:0000313" key="5">
    <source>
        <dbReference type="EMBL" id="SIT07757.1"/>
    </source>
</evidence>
<evidence type="ECO:0000256" key="2">
    <source>
        <dbReference type="ARBA" id="ARBA00023276"/>
    </source>
</evidence>
<dbReference type="Pfam" id="PF14870">
    <property type="entry name" value="PSII_BNR"/>
    <property type="match status" value="1"/>
</dbReference>
<gene>
    <name evidence="5" type="ORF">SAMN05421761_11526</name>
</gene>
<keyword evidence="2" id="KW-0604">Photosystem II</keyword>
<evidence type="ECO:0000313" key="6">
    <source>
        <dbReference type="Proteomes" id="UP000186026"/>
    </source>
</evidence>
<dbReference type="SUPFAM" id="SSF110296">
    <property type="entry name" value="Oligoxyloglucan reducing end-specific cellobiohydrolase"/>
    <property type="match status" value="1"/>
</dbReference>
<dbReference type="RefSeq" id="WP_076502538.1">
    <property type="nucleotide sequence ID" value="NZ_FTOP01000015.1"/>
</dbReference>
<dbReference type="Gene3D" id="2.130.10.10">
    <property type="entry name" value="YVTN repeat-like/Quinoprotein amine dehydrogenase"/>
    <property type="match status" value="1"/>
</dbReference>
<accession>A0A1N7PB71</accession>
<dbReference type="EMBL" id="FTOP01000015">
    <property type="protein sequence ID" value="SIT07757.1"/>
    <property type="molecule type" value="Genomic_DNA"/>
</dbReference>